<feature type="compositionally biased region" description="Low complexity" evidence="1">
    <location>
        <begin position="154"/>
        <end position="178"/>
    </location>
</feature>
<dbReference type="AlphaFoldDB" id="A0AAD7J5N7"/>
<gene>
    <name evidence="2" type="ORF">B0H16DRAFT_1722291</name>
</gene>
<reference evidence="2" key="1">
    <citation type="submission" date="2023-03" db="EMBL/GenBank/DDBJ databases">
        <title>Massive genome expansion in bonnet fungi (Mycena s.s.) driven by repeated elements and novel gene families across ecological guilds.</title>
        <authorList>
            <consortium name="Lawrence Berkeley National Laboratory"/>
            <person name="Harder C.B."/>
            <person name="Miyauchi S."/>
            <person name="Viragh M."/>
            <person name="Kuo A."/>
            <person name="Thoen E."/>
            <person name="Andreopoulos B."/>
            <person name="Lu D."/>
            <person name="Skrede I."/>
            <person name="Drula E."/>
            <person name="Henrissat B."/>
            <person name="Morin E."/>
            <person name="Kohler A."/>
            <person name="Barry K."/>
            <person name="LaButti K."/>
            <person name="Morin E."/>
            <person name="Salamov A."/>
            <person name="Lipzen A."/>
            <person name="Mereny Z."/>
            <person name="Hegedus B."/>
            <person name="Baldrian P."/>
            <person name="Stursova M."/>
            <person name="Weitz H."/>
            <person name="Taylor A."/>
            <person name="Grigoriev I.V."/>
            <person name="Nagy L.G."/>
            <person name="Martin F."/>
            <person name="Kauserud H."/>
        </authorList>
    </citation>
    <scope>NUCLEOTIDE SEQUENCE</scope>
    <source>
        <strain evidence="2">CBHHK182m</strain>
    </source>
</reference>
<feature type="region of interest" description="Disordered" evidence="1">
    <location>
        <begin position="45"/>
        <end position="91"/>
    </location>
</feature>
<name>A0AAD7J5N7_9AGAR</name>
<evidence type="ECO:0000313" key="3">
    <source>
        <dbReference type="Proteomes" id="UP001215598"/>
    </source>
</evidence>
<evidence type="ECO:0000313" key="2">
    <source>
        <dbReference type="EMBL" id="KAJ7755572.1"/>
    </source>
</evidence>
<organism evidence="2 3">
    <name type="scientific">Mycena metata</name>
    <dbReference type="NCBI Taxonomy" id="1033252"/>
    <lineage>
        <taxon>Eukaryota</taxon>
        <taxon>Fungi</taxon>
        <taxon>Dikarya</taxon>
        <taxon>Basidiomycota</taxon>
        <taxon>Agaricomycotina</taxon>
        <taxon>Agaricomycetes</taxon>
        <taxon>Agaricomycetidae</taxon>
        <taxon>Agaricales</taxon>
        <taxon>Marasmiineae</taxon>
        <taxon>Mycenaceae</taxon>
        <taxon>Mycena</taxon>
    </lineage>
</organism>
<dbReference type="Proteomes" id="UP001215598">
    <property type="component" value="Unassembled WGS sequence"/>
</dbReference>
<comment type="caution">
    <text evidence="2">The sequence shown here is derived from an EMBL/GenBank/DDBJ whole genome shotgun (WGS) entry which is preliminary data.</text>
</comment>
<protein>
    <submittedName>
        <fullName evidence="2">Uncharacterized protein</fullName>
    </submittedName>
</protein>
<accession>A0AAD7J5N7</accession>
<dbReference type="EMBL" id="JARKIB010000049">
    <property type="protein sequence ID" value="KAJ7755572.1"/>
    <property type="molecule type" value="Genomic_DNA"/>
</dbReference>
<proteinExistence type="predicted"/>
<feature type="region of interest" description="Disordered" evidence="1">
    <location>
        <begin position="109"/>
        <end position="134"/>
    </location>
</feature>
<feature type="region of interest" description="Disordered" evidence="1">
    <location>
        <begin position="147"/>
        <end position="178"/>
    </location>
</feature>
<sequence>MPSLLEHKCIRGPRRRISPRRLPPCITKLPPSVQAHIPSDLRTSHALIKPHPPRPPSQAHSTYSGTPPPVCHQTTTLPRAPPLPQPVPRISRTLRPRAPDVCDVIAAASPHPADSQHRAPPTAESTARHAPLTRPARQRLWARLPAHDGHPATAPRAQPNASNASASPHPAPSTGASLHLDADASASWVRFAFAVHDIVRW</sequence>
<keyword evidence="3" id="KW-1185">Reference proteome</keyword>
<evidence type="ECO:0000256" key="1">
    <source>
        <dbReference type="SAM" id="MobiDB-lite"/>
    </source>
</evidence>